<dbReference type="EMBL" id="CATOUU010000938">
    <property type="protein sequence ID" value="CAI9961280.1"/>
    <property type="molecule type" value="Genomic_DNA"/>
</dbReference>
<keyword evidence="3" id="KW-1185">Reference proteome</keyword>
<dbReference type="Proteomes" id="UP001642409">
    <property type="component" value="Unassembled WGS sequence"/>
</dbReference>
<sequence>MQSFEQQKYTKDTSCAKKNSNNIFECMLQYLAKQQELIKPVNDQAISLKEIINLYSNDASYNKMVLKTAMTIQKSKLDEVQQYNTLIVRQNTMQHDQLSKMKQDSISIHSNETKQSISAHIISDKQDQSNLSVTQLQTENIKSQISSKQCKQSPFKPQVKQQFDLVSQEIGHNIFEGYQKMKIESDSTDSNIFYILASEYKLTVKQISEIVQYYYKWNLRSLKSVKYDPDYKGVQFNVNFDDDRYKDITQSEIFCLVEIVKKVTLKYQLILPQEILKYQWIEVQKEMVINAGIRKDAIQWMVLYWKNYERKQQCVDSPQTFNHIIDNLKQLMTFKRYQDMFKSNQKNFFDTIQMQMQDTFQVSMSSLFWKKFYSDYIK</sequence>
<evidence type="ECO:0000313" key="3">
    <source>
        <dbReference type="Proteomes" id="UP001642409"/>
    </source>
</evidence>
<evidence type="ECO:0000313" key="1">
    <source>
        <dbReference type="EMBL" id="CAI9961280.1"/>
    </source>
</evidence>
<dbReference type="AlphaFoldDB" id="A0AA86R324"/>
<accession>A0AA86R324</accession>
<organism evidence="1">
    <name type="scientific">Hexamita inflata</name>
    <dbReference type="NCBI Taxonomy" id="28002"/>
    <lineage>
        <taxon>Eukaryota</taxon>
        <taxon>Metamonada</taxon>
        <taxon>Diplomonadida</taxon>
        <taxon>Hexamitidae</taxon>
        <taxon>Hexamitinae</taxon>
        <taxon>Hexamita</taxon>
    </lineage>
</organism>
<protein>
    <submittedName>
        <fullName evidence="2">Hypothetical_protein</fullName>
    </submittedName>
</protein>
<name>A0AA86R324_9EUKA</name>
<proteinExistence type="predicted"/>
<evidence type="ECO:0000313" key="2">
    <source>
        <dbReference type="EMBL" id="CAL6063076.1"/>
    </source>
</evidence>
<reference evidence="1" key="1">
    <citation type="submission" date="2023-06" db="EMBL/GenBank/DDBJ databases">
        <authorList>
            <person name="Kurt Z."/>
        </authorList>
    </citation>
    <scope>NUCLEOTIDE SEQUENCE</scope>
</reference>
<dbReference type="EMBL" id="CAXDID020000243">
    <property type="protein sequence ID" value="CAL6063076.1"/>
    <property type="molecule type" value="Genomic_DNA"/>
</dbReference>
<reference evidence="2 3" key="2">
    <citation type="submission" date="2024-07" db="EMBL/GenBank/DDBJ databases">
        <authorList>
            <person name="Akdeniz Z."/>
        </authorList>
    </citation>
    <scope>NUCLEOTIDE SEQUENCE [LARGE SCALE GENOMIC DNA]</scope>
</reference>
<gene>
    <name evidence="1" type="ORF">HINF_LOCUS48925</name>
    <name evidence="2" type="ORF">HINF_LOCUS50641</name>
</gene>
<comment type="caution">
    <text evidence="1">The sequence shown here is derived from an EMBL/GenBank/DDBJ whole genome shotgun (WGS) entry which is preliminary data.</text>
</comment>